<dbReference type="AlphaFoldDB" id="A0A7V4G7P0"/>
<protein>
    <submittedName>
        <fullName evidence="8">Alcohol dehydrogenase</fullName>
    </submittedName>
</protein>
<accession>A0A7V4G7P0</accession>
<feature type="domain" description="Alcohol dehydrogenase-like N-terminal" evidence="7">
    <location>
        <begin position="18"/>
        <end position="122"/>
    </location>
</feature>
<feature type="domain" description="Alcohol dehydrogenase-like C-terminal" evidence="6">
    <location>
        <begin position="161"/>
        <end position="273"/>
    </location>
</feature>
<evidence type="ECO:0000256" key="3">
    <source>
        <dbReference type="ARBA" id="ARBA00022723"/>
    </source>
</evidence>
<dbReference type="PANTHER" id="PTHR43350">
    <property type="entry name" value="NAD-DEPENDENT ALCOHOL DEHYDROGENASE"/>
    <property type="match status" value="1"/>
</dbReference>
<dbReference type="InterPro" id="IPR036291">
    <property type="entry name" value="NAD(P)-bd_dom_sf"/>
</dbReference>
<dbReference type="InterPro" id="IPR011032">
    <property type="entry name" value="GroES-like_sf"/>
</dbReference>
<dbReference type="InterPro" id="IPR013149">
    <property type="entry name" value="ADH-like_C"/>
</dbReference>
<dbReference type="Pfam" id="PF00107">
    <property type="entry name" value="ADH_zinc_N"/>
    <property type="match status" value="1"/>
</dbReference>
<dbReference type="Gene3D" id="3.90.180.10">
    <property type="entry name" value="Medium-chain alcohol dehydrogenases, catalytic domain"/>
    <property type="match status" value="1"/>
</dbReference>
<proteinExistence type="inferred from homology"/>
<comment type="similarity">
    <text evidence="2">Belongs to the zinc-containing alcohol dehydrogenase family.</text>
</comment>
<reference evidence="8" key="1">
    <citation type="journal article" date="2020" name="mSystems">
        <title>Genome- and Community-Level Interaction Insights into Carbon Utilization and Element Cycling Functions of Hydrothermarchaeota in Hydrothermal Sediment.</title>
        <authorList>
            <person name="Zhou Z."/>
            <person name="Liu Y."/>
            <person name="Xu W."/>
            <person name="Pan J."/>
            <person name="Luo Z.H."/>
            <person name="Li M."/>
        </authorList>
    </citation>
    <scope>NUCLEOTIDE SEQUENCE [LARGE SCALE GENOMIC DNA]</scope>
    <source>
        <strain evidence="8">SpSt-548</strain>
    </source>
</reference>
<organism evidence="8">
    <name type="scientific">Desulfobacca acetoxidans</name>
    <dbReference type="NCBI Taxonomy" id="60893"/>
    <lineage>
        <taxon>Bacteria</taxon>
        <taxon>Pseudomonadati</taxon>
        <taxon>Thermodesulfobacteriota</taxon>
        <taxon>Desulfobaccia</taxon>
        <taxon>Desulfobaccales</taxon>
        <taxon>Desulfobaccaceae</taxon>
        <taxon>Desulfobacca</taxon>
    </lineage>
</organism>
<gene>
    <name evidence="8" type="ORF">ENT08_04205</name>
</gene>
<comment type="caution">
    <text evidence="8">The sequence shown here is derived from an EMBL/GenBank/DDBJ whole genome shotgun (WGS) entry which is preliminary data.</text>
</comment>
<dbReference type="GO" id="GO:0016491">
    <property type="term" value="F:oxidoreductase activity"/>
    <property type="evidence" value="ECO:0007669"/>
    <property type="project" value="UniProtKB-KW"/>
</dbReference>
<dbReference type="Gene3D" id="3.40.50.720">
    <property type="entry name" value="NAD(P)-binding Rossmann-like Domain"/>
    <property type="match status" value="1"/>
</dbReference>
<dbReference type="GO" id="GO:0046872">
    <property type="term" value="F:metal ion binding"/>
    <property type="evidence" value="ECO:0007669"/>
    <property type="project" value="UniProtKB-KW"/>
</dbReference>
<keyword evidence="3" id="KW-0479">Metal-binding</keyword>
<dbReference type="Pfam" id="PF08240">
    <property type="entry name" value="ADH_N"/>
    <property type="match status" value="1"/>
</dbReference>
<dbReference type="SUPFAM" id="SSF50129">
    <property type="entry name" value="GroES-like"/>
    <property type="match status" value="1"/>
</dbReference>
<evidence type="ECO:0000256" key="2">
    <source>
        <dbReference type="ARBA" id="ARBA00008072"/>
    </source>
</evidence>
<evidence type="ECO:0000259" key="7">
    <source>
        <dbReference type="Pfam" id="PF08240"/>
    </source>
</evidence>
<evidence type="ECO:0000256" key="5">
    <source>
        <dbReference type="ARBA" id="ARBA00023002"/>
    </source>
</evidence>
<keyword evidence="4" id="KW-0862">Zinc</keyword>
<evidence type="ECO:0000256" key="1">
    <source>
        <dbReference type="ARBA" id="ARBA00001947"/>
    </source>
</evidence>
<evidence type="ECO:0000313" key="8">
    <source>
        <dbReference type="EMBL" id="HGS04929.1"/>
    </source>
</evidence>
<dbReference type="PANTHER" id="PTHR43350:SF2">
    <property type="entry name" value="GROES-LIKE ZINC-BINDING ALCOHOL DEHYDROGENASE FAMILY PROTEIN"/>
    <property type="match status" value="1"/>
</dbReference>
<name>A0A7V4G7P0_9BACT</name>
<dbReference type="EMBL" id="DSXI01000240">
    <property type="protein sequence ID" value="HGS04929.1"/>
    <property type="molecule type" value="Genomic_DNA"/>
</dbReference>
<comment type="cofactor">
    <cofactor evidence="1">
        <name>Zn(2+)</name>
        <dbReference type="ChEBI" id="CHEBI:29105"/>
    </cofactor>
</comment>
<sequence>MCDGDPRLAEVPTPTPAPGEALVQVLLAGICRTDLEVLRGYHGFVGVMGHEFLGRVAGPPDSPLLGRRVVGEINLPCGGCDLCRRGLARHCRGRRVLGLRGKDGAFAEYLTLPENNLHPVPEAVPDEAAVFTEPLAAALAGVEAAGARAGERVLVVGDGTLGLLSAMVLGRRGLKVDMVGHYPDHLQLAAGWGVRAFLEQQAALEEYHAAVEASGSPTGLALALGHLRPRGTVVLKSTFAGTVPLDPALIVVPEVRLVGSRCGEFPPALKLLAEREVDPRPLVSRVFPLAQGPEALEYARQPGVLKVLLRPVL</sequence>
<evidence type="ECO:0000259" key="6">
    <source>
        <dbReference type="Pfam" id="PF00107"/>
    </source>
</evidence>
<dbReference type="SUPFAM" id="SSF51735">
    <property type="entry name" value="NAD(P)-binding Rossmann-fold domains"/>
    <property type="match status" value="1"/>
</dbReference>
<dbReference type="InterPro" id="IPR013154">
    <property type="entry name" value="ADH-like_N"/>
</dbReference>
<evidence type="ECO:0000256" key="4">
    <source>
        <dbReference type="ARBA" id="ARBA00022833"/>
    </source>
</evidence>
<keyword evidence="5" id="KW-0560">Oxidoreductase</keyword>